<protein>
    <submittedName>
        <fullName evidence="1">Uncharacterized protein</fullName>
    </submittedName>
</protein>
<dbReference type="RefSeq" id="WP_133793550.1">
    <property type="nucleotide sequence ID" value="NZ_SOCA01000001.1"/>
</dbReference>
<gene>
    <name evidence="1" type="ORF">EI77_00925</name>
</gene>
<accession>A0A4R7SSA2</accession>
<dbReference type="Proteomes" id="UP000295662">
    <property type="component" value="Unassembled WGS sequence"/>
</dbReference>
<evidence type="ECO:0000313" key="2">
    <source>
        <dbReference type="Proteomes" id="UP000295662"/>
    </source>
</evidence>
<proteinExistence type="predicted"/>
<dbReference type="EMBL" id="SOCA01000001">
    <property type="protein sequence ID" value="TDU81615.1"/>
    <property type="molecule type" value="Genomic_DNA"/>
</dbReference>
<keyword evidence="2" id="KW-1185">Reference proteome</keyword>
<reference evidence="1 2" key="1">
    <citation type="submission" date="2019-03" db="EMBL/GenBank/DDBJ databases">
        <title>Genomic Encyclopedia of Archaeal and Bacterial Type Strains, Phase II (KMG-II): from individual species to whole genera.</title>
        <authorList>
            <person name="Goeker M."/>
        </authorList>
    </citation>
    <scope>NUCLEOTIDE SEQUENCE [LARGE SCALE GENOMIC DNA]</scope>
    <source>
        <strain evidence="1 2">ATCC 25309</strain>
    </source>
</reference>
<sequence>MPPASSSSSAPAPDFIKVPGIAGLYRNTRSGMYLGIKKVEGKRKERSLKTTDRKIAERRLKAWIDELGRVDTSVEKTTLEDLFKRLLAVDAGKSARPIDIIEGVRDEFLGWWLYGSKFQVRNVCPAHLEEWLAIRGNRFRNSS</sequence>
<evidence type="ECO:0000313" key="1">
    <source>
        <dbReference type="EMBL" id="TDU81615.1"/>
    </source>
</evidence>
<comment type="caution">
    <text evidence="1">The sequence shown here is derived from an EMBL/GenBank/DDBJ whole genome shotgun (WGS) entry which is preliminary data.</text>
</comment>
<organism evidence="1 2">
    <name type="scientific">Prosthecobacter fusiformis</name>
    <dbReference type="NCBI Taxonomy" id="48464"/>
    <lineage>
        <taxon>Bacteria</taxon>
        <taxon>Pseudomonadati</taxon>
        <taxon>Verrucomicrobiota</taxon>
        <taxon>Verrucomicrobiia</taxon>
        <taxon>Verrucomicrobiales</taxon>
        <taxon>Verrucomicrobiaceae</taxon>
        <taxon>Prosthecobacter</taxon>
    </lineage>
</organism>
<dbReference type="AlphaFoldDB" id="A0A4R7SSA2"/>
<name>A0A4R7SSA2_9BACT</name>